<keyword evidence="2" id="KW-0732">Signal</keyword>
<dbReference type="Gene3D" id="3.40.50.80">
    <property type="entry name" value="Nucleotide-binding domain of ferredoxin-NADP reductase (FNR) module"/>
    <property type="match status" value="1"/>
</dbReference>
<evidence type="ECO:0000256" key="3">
    <source>
        <dbReference type="ARBA" id="ARBA00022827"/>
    </source>
</evidence>
<evidence type="ECO:0000259" key="6">
    <source>
        <dbReference type="PROSITE" id="PS51384"/>
    </source>
</evidence>
<evidence type="ECO:0000256" key="1">
    <source>
        <dbReference type="ARBA" id="ARBA00022630"/>
    </source>
</evidence>
<dbReference type="Pfam" id="PF00970">
    <property type="entry name" value="FAD_binding_6"/>
    <property type="match status" value="1"/>
</dbReference>
<dbReference type="InterPro" id="IPR017938">
    <property type="entry name" value="Riboflavin_synthase-like_b-brl"/>
</dbReference>
<dbReference type="PROSITE" id="PS51384">
    <property type="entry name" value="FAD_FR"/>
    <property type="match status" value="1"/>
</dbReference>
<dbReference type="SUPFAM" id="SSF52343">
    <property type="entry name" value="Ferredoxin reductase-like, C-terminal NADP-linked domain"/>
    <property type="match status" value="1"/>
</dbReference>
<organism evidence="7 8">
    <name type="scientific">Enterococcus termitis</name>
    <dbReference type="NCBI Taxonomy" id="332950"/>
    <lineage>
        <taxon>Bacteria</taxon>
        <taxon>Bacillati</taxon>
        <taxon>Bacillota</taxon>
        <taxon>Bacilli</taxon>
        <taxon>Lactobacillales</taxon>
        <taxon>Enterococcaceae</taxon>
        <taxon>Enterococcus</taxon>
    </lineage>
</organism>
<keyword evidence="4" id="KW-0521">NADP</keyword>
<evidence type="ECO:0000313" key="8">
    <source>
        <dbReference type="Proteomes" id="UP000095094"/>
    </source>
</evidence>
<dbReference type="SUPFAM" id="SSF63380">
    <property type="entry name" value="Riboflavin synthase domain-like"/>
    <property type="match status" value="1"/>
</dbReference>
<dbReference type="InterPro" id="IPR039261">
    <property type="entry name" value="FNR_nucleotide-bd"/>
</dbReference>
<evidence type="ECO:0000313" key="7">
    <source>
        <dbReference type="EMBL" id="OEG18726.1"/>
    </source>
</evidence>
<dbReference type="GO" id="GO:0016491">
    <property type="term" value="F:oxidoreductase activity"/>
    <property type="evidence" value="ECO:0007669"/>
    <property type="project" value="InterPro"/>
</dbReference>
<dbReference type="PANTHER" id="PTHR46091">
    <property type="entry name" value="BLR7054 PROTEIN"/>
    <property type="match status" value="1"/>
</dbReference>
<keyword evidence="1" id="KW-0285">Flavoprotein</keyword>
<dbReference type="InterPro" id="IPR002937">
    <property type="entry name" value="Amino_oxidase"/>
</dbReference>
<keyword evidence="8" id="KW-1185">Reference proteome</keyword>
<dbReference type="InterPro" id="IPR017927">
    <property type="entry name" value="FAD-bd_FR_type"/>
</dbReference>
<keyword evidence="3" id="KW-0274">FAD</keyword>
<keyword evidence="5" id="KW-0520">NAD</keyword>
<reference evidence="8" key="1">
    <citation type="submission" date="2016-09" db="EMBL/GenBank/DDBJ databases">
        <authorList>
            <person name="Gulvik C.A."/>
        </authorList>
    </citation>
    <scope>NUCLEOTIDE SEQUENCE [LARGE SCALE GENOMIC DNA]</scope>
    <source>
        <strain evidence="8">LMG 8895</strain>
    </source>
</reference>
<dbReference type="Gene3D" id="3.50.50.60">
    <property type="entry name" value="FAD/NAD(P)-binding domain"/>
    <property type="match status" value="2"/>
</dbReference>
<sequence>MINYDVIIVGGGLGGLTAGARLSKEGKKVLLLEQHFIVGGCATAFKRKEYVMDVGLHEMDGLNQDDTLKNELFSVLNLKERIDLVSIPELYEVILPNGEKLNVPHGEMQLKNFLVSRYPEDVAGIDLFVKTIKQVQKEFGRIPTEGIKRTLSFPIMPLFIPYSVSTSSITVGDWMDRHITNEELKLVLTANLGYYSNDPYTMNMNYFAAASAGYFLGGAWYIKGSGQKLSDELGKIIEENGGQILTNKRVNKILVNNTQVFGVEFEDTFNNYGKTRVYADAVISNVAPEITANMLPRPLSNKLTIKTKKFNPATSLITIYLGFKKSNLKEYGVKSYSTFIQGNKVNKLKDLPASYDAYFDSDNKGFVFVDYGQIDSHLAPEGKTFACICTTDKLSNWEHLSPEDYKKEKKRVGEALLERLEIHYPNILETLDYMEVGTAKTIQNYLKTPNGTPYGYDQTIKQGPIKRPHLKSPIKGLYFAGAWSFPGGGFTGALASGNMCAKRVLKTSKFTDKTIVTLEDQRIVKLINKKEIAKNTIELTIEKPRNFHFVPGQYVELKINHPRYVDLDVSHRALSIASHPDEEYLKFTMKYSDSSYKKSIREMNIGDQFTIFGPMGDFSLKNIQKDITFLIAGVGITPVIPMLKELSKQGYDKTVTILYTNSYTQDIAYGEELSKDFGFDINLQFITTRELGGERISLTTLTDNIKFIQNNDYYLVGGRIFGETMAALLEKLKIEKANIYADNFY</sequence>
<evidence type="ECO:0000256" key="4">
    <source>
        <dbReference type="ARBA" id="ARBA00022857"/>
    </source>
</evidence>
<dbReference type="InterPro" id="IPR052206">
    <property type="entry name" value="Retinol_saturase"/>
</dbReference>
<evidence type="ECO:0000256" key="5">
    <source>
        <dbReference type="ARBA" id="ARBA00023027"/>
    </source>
</evidence>
<dbReference type="Pfam" id="PF01593">
    <property type="entry name" value="Amino_oxidase"/>
    <property type="match status" value="1"/>
</dbReference>
<dbReference type="InterPro" id="IPR036188">
    <property type="entry name" value="FAD/NAD-bd_sf"/>
</dbReference>
<feature type="domain" description="FAD-binding FR-type" evidence="6">
    <location>
        <begin position="519"/>
        <end position="621"/>
    </location>
</feature>
<gene>
    <name evidence="7" type="ORF">BCR25_16125</name>
</gene>
<dbReference type="CDD" id="cd00322">
    <property type="entry name" value="FNR_like"/>
    <property type="match status" value="1"/>
</dbReference>
<dbReference type="Proteomes" id="UP000095094">
    <property type="component" value="Unassembled WGS sequence"/>
</dbReference>
<protein>
    <recommendedName>
        <fullName evidence="6">FAD-binding FR-type domain-containing protein</fullName>
    </recommendedName>
</protein>
<dbReference type="RefSeq" id="WP_069662575.1">
    <property type="nucleotide sequence ID" value="NZ_JBHUJJ010000002.1"/>
</dbReference>
<evidence type="ECO:0000256" key="2">
    <source>
        <dbReference type="ARBA" id="ARBA00022729"/>
    </source>
</evidence>
<dbReference type="SUPFAM" id="SSF51905">
    <property type="entry name" value="FAD/NAD(P)-binding domain"/>
    <property type="match status" value="1"/>
</dbReference>
<proteinExistence type="predicted"/>
<dbReference type="PANTHER" id="PTHR46091:SF3">
    <property type="entry name" value="AMINE OXIDASE DOMAIN-CONTAINING PROTEIN"/>
    <property type="match status" value="1"/>
</dbReference>
<dbReference type="Gene3D" id="2.40.30.10">
    <property type="entry name" value="Translation factors"/>
    <property type="match status" value="1"/>
</dbReference>
<accession>A0A1E5H1E3</accession>
<name>A0A1E5H1E3_9ENTE</name>
<dbReference type="InterPro" id="IPR008333">
    <property type="entry name" value="Cbr1-like_FAD-bd_dom"/>
</dbReference>
<comment type="caution">
    <text evidence="7">The sequence shown here is derived from an EMBL/GenBank/DDBJ whole genome shotgun (WGS) entry which is preliminary data.</text>
</comment>
<dbReference type="OrthoDB" id="573132at2"/>
<dbReference type="EMBL" id="MIJY01000005">
    <property type="protein sequence ID" value="OEG18726.1"/>
    <property type="molecule type" value="Genomic_DNA"/>
</dbReference>
<dbReference type="PRINTS" id="PR00410">
    <property type="entry name" value="PHEHYDRXLASE"/>
</dbReference>
<dbReference type="AlphaFoldDB" id="A0A1E5H1E3"/>